<keyword evidence="2" id="KW-1185">Reference proteome</keyword>
<dbReference type="Proteomes" id="UP001164746">
    <property type="component" value="Chromosome 15"/>
</dbReference>
<dbReference type="EMBL" id="CP111026">
    <property type="protein sequence ID" value="WAR27656.1"/>
    <property type="molecule type" value="Genomic_DNA"/>
</dbReference>
<protein>
    <recommendedName>
        <fullName evidence="3">Temptin</fullName>
    </recommendedName>
</protein>
<evidence type="ECO:0000313" key="2">
    <source>
        <dbReference type="Proteomes" id="UP001164746"/>
    </source>
</evidence>
<organism evidence="1 2">
    <name type="scientific">Mya arenaria</name>
    <name type="common">Soft-shell clam</name>
    <dbReference type="NCBI Taxonomy" id="6604"/>
    <lineage>
        <taxon>Eukaryota</taxon>
        <taxon>Metazoa</taxon>
        <taxon>Spiralia</taxon>
        <taxon>Lophotrochozoa</taxon>
        <taxon>Mollusca</taxon>
        <taxon>Bivalvia</taxon>
        <taxon>Autobranchia</taxon>
        <taxon>Heteroconchia</taxon>
        <taxon>Euheterodonta</taxon>
        <taxon>Imparidentia</taxon>
        <taxon>Neoheterodontei</taxon>
        <taxon>Myida</taxon>
        <taxon>Myoidea</taxon>
        <taxon>Myidae</taxon>
        <taxon>Mya</taxon>
    </lineage>
</organism>
<sequence length="166" mass="19159">MEPSGILCSNRDELSWNSYCSKWQKLIGKLIRVNIYSIITACISIKFCNALSEFIVVTMHTVEYFPFENNNKWIETGTSRFQSFEWFSSRLLNNVLMLGCNTNHDRREDTDGDGIPDGVPDFTGVPWCDINKFSKHCLGEEFENDDLLGWEWKGRSQPENCTLLTP</sequence>
<evidence type="ECO:0000313" key="1">
    <source>
        <dbReference type="EMBL" id="WAR27656.1"/>
    </source>
</evidence>
<accession>A0ABY7G8T3</accession>
<proteinExistence type="predicted"/>
<gene>
    <name evidence="1" type="ORF">MAR_013360</name>
</gene>
<reference evidence="1" key="1">
    <citation type="submission" date="2022-11" db="EMBL/GenBank/DDBJ databases">
        <title>Centuries of genome instability and evolution in soft-shell clam transmissible cancer (bioRxiv).</title>
        <authorList>
            <person name="Hart S.F.M."/>
            <person name="Yonemitsu M.A."/>
            <person name="Giersch R.M."/>
            <person name="Beal B.F."/>
            <person name="Arriagada G."/>
            <person name="Davis B.W."/>
            <person name="Ostrander E.A."/>
            <person name="Goff S.P."/>
            <person name="Metzger M.J."/>
        </authorList>
    </citation>
    <scope>NUCLEOTIDE SEQUENCE</scope>
    <source>
        <strain evidence="1">MELC-2E11</strain>
        <tissue evidence="1">Siphon/mantle</tissue>
    </source>
</reference>
<evidence type="ECO:0008006" key="3">
    <source>
        <dbReference type="Google" id="ProtNLM"/>
    </source>
</evidence>
<name>A0ABY7G8T3_MYAAR</name>